<keyword evidence="5 7" id="KW-0472">Membrane</keyword>
<evidence type="ECO:0000256" key="3">
    <source>
        <dbReference type="ARBA" id="ARBA00022692"/>
    </source>
</evidence>
<gene>
    <name evidence="8" type="ORF">Q9L58_006377</name>
</gene>
<evidence type="ECO:0000313" key="8">
    <source>
        <dbReference type="EMBL" id="KAL0634712.1"/>
    </source>
</evidence>
<evidence type="ECO:0000256" key="2">
    <source>
        <dbReference type="ARBA" id="ARBA00022448"/>
    </source>
</evidence>
<dbReference type="EMBL" id="JBBBZM010000087">
    <property type="protein sequence ID" value="KAL0634712.1"/>
    <property type="molecule type" value="Genomic_DNA"/>
</dbReference>
<organism evidence="8 9">
    <name type="scientific">Discina gigas</name>
    <dbReference type="NCBI Taxonomy" id="1032678"/>
    <lineage>
        <taxon>Eukaryota</taxon>
        <taxon>Fungi</taxon>
        <taxon>Dikarya</taxon>
        <taxon>Ascomycota</taxon>
        <taxon>Pezizomycotina</taxon>
        <taxon>Pezizomycetes</taxon>
        <taxon>Pezizales</taxon>
        <taxon>Discinaceae</taxon>
        <taxon>Discina</taxon>
    </lineage>
</organism>
<protein>
    <submittedName>
        <fullName evidence="8">Uncharacterized protein</fullName>
    </submittedName>
</protein>
<dbReference type="Proteomes" id="UP001447188">
    <property type="component" value="Unassembled WGS sequence"/>
</dbReference>
<evidence type="ECO:0000256" key="4">
    <source>
        <dbReference type="ARBA" id="ARBA00022989"/>
    </source>
</evidence>
<proteinExistence type="predicted"/>
<comment type="subcellular location">
    <subcellularLocation>
        <location evidence="1">Membrane</location>
        <topology evidence="1">Multi-pass membrane protein</topology>
    </subcellularLocation>
</comment>
<reference evidence="8 9" key="1">
    <citation type="submission" date="2024-02" db="EMBL/GenBank/DDBJ databases">
        <title>Discinaceae phylogenomics.</title>
        <authorList>
            <person name="Dirks A.C."/>
            <person name="James T.Y."/>
        </authorList>
    </citation>
    <scope>NUCLEOTIDE SEQUENCE [LARGE SCALE GENOMIC DNA]</scope>
    <source>
        <strain evidence="8 9">ACD0624</strain>
    </source>
</reference>
<name>A0ABR3GFJ5_9PEZI</name>
<feature type="transmembrane region" description="Helical" evidence="7">
    <location>
        <begin position="82"/>
        <end position="108"/>
    </location>
</feature>
<evidence type="ECO:0000313" key="9">
    <source>
        <dbReference type="Proteomes" id="UP001447188"/>
    </source>
</evidence>
<evidence type="ECO:0000256" key="6">
    <source>
        <dbReference type="SAM" id="MobiDB-lite"/>
    </source>
</evidence>
<keyword evidence="9" id="KW-1185">Reference proteome</keyword>
<dbReference type="PANTHER" id="PTHR45649:SF7">
    <property type="entry name" value="CHOLINE TRANSPORT PROTEIN"/>
    <property type="match status" value="1"/>
</dbReference>
<evidence type="ECO:0000256" key="5">
    <source>
        <dbReference type="ARBA" id="ARBA00023136"/>
    </source>
</evidence>
<keyword evidence="2" id="KW-0813">Transport</keyword>
<feature type="transmembrane region" description="Helical" evidence="7">
    <location>
        <begin position="48"/>
        <end position="76"/>
    </location>
</feature>
<comment type="caution">
    <text evidence="8">The sequence shown here is derived from an EMBL/GenBank/DDBJ whole genome shotgun (WGS) entry which is preliminary data.</text>
</comment>
<keyword evidence="4 7" id="KW-1133">Transmembrane helix</keyword>
<dbReference type="PANTHER" id="PTHR45649">
    <property type="entry name" value="AMINO-ACID PERMEASE BAT1"/>
    <property type="match status" value="1"/>
</dbReference>
<sequence>MASNITSQMPGEMSDAPKESKIELGGAVDRDDVRLTEMGYRPQLERKFSLLSCLAVGFSISNSWFGVTGALVTGIANGGAAIYIYGSILVALVHIAVGASLGELASAYPNAGMEFLSRKAGVS</sequence>
<evidence type="ECO:0000256" key="1">
    <source>
        <dbReference type="ARBA" id="ARBA00004141"/>
    </source>
</evidence>
<feature type="region of interest" description="Disordered" evidence="6">
    <location>
        <begin position="1"/>
        <end position="22"/>
    </location>
</feature>
<keyword evidence="3 7" id="KW-0812">Transmembrane</keyword>
<evidence type="ECO:0000256" key="7">
    <source>
        <dbReference type="SAM" id="Phobius"/>
    </source>
</evidence>
<accession>A0ABR3GFJ5</accession>